<keyword evidence="4" id="KW-1185">Reference proteome</keyword>
<sequence length="767" mass="89644">MKQVEEIFKPSTKDLLSIFSENGVIFQIPSYQRGYAWEKKDLERLIKDIEDGYKRFDVNTDYQTLCFLGSIITVNISDKIDTVSSPLNVVDGQQRLTSTLLLIQTLHLYIKELFTSNNFMTENIKEWIKDEIQEIEQHTLDCLFSLKKRKNEYYEYLPKIVREGFDTLSFRENKYNYSSPIADYLHQYAKYICKKENKDCLFHTDFKWIIEDNDKYSESVNSAISILKESIKKNKFLTEDEEKDDILPLLTQENRFYSLKDFNKEVITQDLNDILNKDDGSREISKILRLISFSKFIFNNVIVTEVRTYEKYQFDAFESLNTTGVPLTAIDIFRAKALSSYNNNSVKSVICKDDIKILDEIDEHIQSIPQKSRAKESRELVSSFLLYMDGIKPEEHLSWQRNKLVELYEKAESTQRVDVLIKSLKDIVDFRSNFWHEKKLTKQLEELETSDEILVYLDYFRQLNSTLVIPILTRIYTLNYKTDSEKFIRMVKSLTYFTMLWRLSHPNTSSIDSVFRGLMAGSNSRVPFSVGLEKQNAYVSESDFNDYLSNEIEKKKINTFELWINKFKVNQIYNVSKPTARLALLTCYHKSKLAQDKVSITKVDTKVTELNNLVNIRSWRSQKYKTLEHVAPQNIKDSKDWDPKIYQDGEILPNCLGNLTILPEAENSAIGNNCWNIKKVYLECFTAADNIEVQKNLDELKSNGIAVKKNTIDIMNSNHALGLPVTSILEIEEWNKKVIVDRQQNFAELIWKEACNYLVINPLTLTN</sequence>
<dbReference type="Proteomes" id="UP001569154">
    <property type="component" value="Unassembled WGS sequence"/>
</dbReference>
<dbReference type="InterPro" id="IPR004919">
    <property type="entry name" value="GmrSD_N"/>
</dbReference>
<dbReference type="Pfam" id="PF07510">
    <property type="entry name" value="GmrSD_C"/>
    <property type="match status" value="1"/>
</dbReference>
<feature type="domain" description="GmrSD restriction endonucleases N-terminal" evidence="1">
    <location>
        <begin position="18"/>
        <end position="336"/>
    </location>
</feature>
<organism evidence="3 4">
    <name type="scientific">Enterovibrio norvegicus</name>
    <dbReference type="NCBI Taxonomy" id="188144"/>
    <lineage>
        <taxon>Bacteria</taxon>
        <taxon>Pseudomonadati</taxon>
        <taxon>Pseudomonadota</taxon>
        <taxon>Gammaproteobacteria</taxon>
        <taxon>Vibrionales</taxon>
        <taxon>Vibrionaceae</taxon>
        <taxon>Enterovibrio</taxon>
    </lineage>
</organism>
<evidence type="ECO:0000259" key="1">
    <source>
        <dbReference type="Pfam" id="PF03235"/>
    </source>
</evidence>
<reference evidence="3 4" key="1">
    <citation type="submission" date="2024-06" db="EMBL/GenBank/DDBJ databases">
        <authorList>
            <person name="Steensen K."/>
            <person name="Seneca J."/>
            <person name="Bartlau N."/>
            <person name="Yu A.X."/>
            <person name="Polz M.F."/>
        </authorList>
    </citation>
    <scope>NUCLEOTIDE SEQUENCE [LARGE SCALE GENOMIC DNA]</scope>
    <source>
        <strain evidence="3 4">1F260</strain>
    </source>
</reference>
<dbReference type="PANTHER" id="PTHR35149">
    <property type="entry name" value="SLL5132 PROTEIN"/>
    <property type="match status" value="1"/>
</dbReference>
<dbReference type="PANTHER" id="PTHR35149:SF1">
    <property type="entry name" value="DUF5655 DOMAIN-CONTAINING PROTEIN"/>
    <property type="match status" value="1"/>
</dbReference>
<dbReference type="Pfam" id="PF03235">
    <property type="entry name" value="GmrSD_N"/>
    <property type="match status" value="1"/>
</dbReference>
<evidence type="ECO:0000313" key="3">
    <source>
        <dbReference type="EMBL" id="MEZ8082740.1"/>
    </source>
</evidence>
<dbReference type="InterPro" id="IPR011089">
    <property type="entry name" value="GmrSD_C"/>
</dbReference>
<dbReference type="EMBL" id="JBGONM010000042">
    <property type="protein sequence ID" value="MEZ8082740.1"/>
    <property type="molecule type" value="Genomic_DNA"/>
</dbReference>
<protein>
    <submittedName>
        <fullName evidence="3">DUF262 domain-containing protein</fullName>
    </submittedName>
</protein>
<gene>
    <name evidence="3" type="ORF">ACED35_16600</name>
</gene>
<name>A0ABV4L4W5_9GAMM</name>
<accession>A0ABV4L4W5</accession>
<evidence type="ECO:0000259" key="2">
    <source>
        <dbReference type="Pfam" id="PF07510"/>
    </source>
</evidence>
<proteinExistence type="predicted"/>
<comment type="caution">
    <text evidence="3">The sequence shown here is derived from an EMBL/GenBank/DDBJ whole genome shotgun (WGS) entry which is preliminary data.</text>
</comment>
<dbReference type="RefSeq" id="WP_371734910.1">
    <property type="nucleotide sequence ID" value="NZ_JBGONM010000042.1"/>
</dbReference>
<evidence type="ECO:0000313" key="4">
    <source>
        <dbReference type="Proteomes" id="UP001569154"/>
    </source>
</evidence>
<feature type="domain" description="GmrSD restriction endonucleases C-terminal" evidence="2">
    <location>
        <begin position="606"/>
        <end position="748"/>
    </location>
</feature>